<gene>
    <name evidence="1" type="ORF">ENS06_10110</name>
</gene>
<sequence>MARKKEHGGLWLKILAVTVVLGTFGPAGSWAAKFRITLNDGNRVEVSYCWEVKETVFFEIPGGVAGIPKSQVRSIQEIVAGSEIAYDTTGSRLRTAAASDPAQQKEWAALLKQPPPSAPSGEPLSPEELAQMLTSAAPSQEPREALRLYRTSLTPKGDFAQWMRVHKNGAVLVVKYLLNIQEDLSGKRFELILYDGHDRIVQRQPCSVQPVEVPEKLAAKLGVQGRLFAVVSTIKPDPEIRRYELAASR</sequence>
<comment type="caution">
    <text evidence="1">The sequence shown here is derived from an EMBL/GenBank/DDBJ whole genome shotgun (WGS) entry which is preliminary data.</text>
</comment>
<dbReference type="EMBL" id="DSTK01000031">
    <property type="protein sequence ID" value="HFK97657.1"/>
    <property type="molecule type" value="Genomic_DNA"/>
</dbReference>
<proteinExistence type="predicted"/>
<name>A0A832EAV1_9BACT</name>
<dbReference type="AlphaFoldDB" id="A0A832EAV1"/>
<protein>
    <submittedName>
        <fullName evidence="1">Uncharacterized protein</fullName>
    </submittedName>
</protein>
<reference evidence="1" key="1">
    <citation type="journal article" date="2020" name="mSystems">
        <title>Genome- and Community-Level Interaction Insights into Carbon Utilization and Element Cycling Functions of Hydrothermarchaeota in Hydrothermal Sediment.</title>
        <authorList>
            <person name="Zhou Z."/>
            <person name="Liu Y."/>
            <person name="Xu W."/>
            <person name="Pan J."/>
            <person name="Luo Z.H."/>
            <person name="Li M."/>
        </authorList>
    </citation>
    <scope>NUCLEOTIDE SEQUENCE [LARGE SCALE GENOMIC DNA]</scope>
    <source>
        <strain evidence="1">SpSt-456</strain>
    </source>
</reference>
<accession>A0A832EAV1</accession>
<evidence type="ECO:0000313" key="1">
    <source>
        <dbReference type="EMBL" id="HFK97657.1"/>
    </source>
</evidence>
<organism evidence="1">
    <name type="scientific">Desulfacinum infernum</name>
    <dbReference type="NCBI Taxonomy" id="35837"/>
    <lineage>
        <taxon>Bacteria</taxon>
        <taxon>Pseudomonadati</taxon>
        <taxon>Thermodesulfobacteriota</taxon>
        <taxon>Syntrophobacteria</taxon>
        <taxon>Syntrophobacterales</taxon>
        <taxon>Syntrophobacteraceae</taxon>
        <taxon>Desulfacinum</taxon>
    </lineage>
</organism>